<dbReference type="GO" id="GO:0006754">
    <property type="term" value="P:ATP biosynthetic process"/>
    <property type="evidence" value="ECO:0007669"/>
    <property type="project" value="TreeGrafter"/>
</dbReference>
<dbReference type="EMBL" id="MHUZ01000018">
    <property type="protein sequence ID" value="OHA85772.1"/>
    <property type="molecule type" value="Genomic_DNA"/>
</dbReference>
<evidence type="ECO:0000256" key="4">
    <source>
        <dbReference type="ARBA" id="ARBA00022801"/>
    </source>
</evidence>
<dbReference type="InterPro" id="IPR000086">
    <property type="entry name" value="NUDIX_hydrolase_dom"/>
</dbReference>
<evidence type="ECO:0000313" key="7">
    <source>
        <dbReference type="EMBL" id="OHA85772.1"/>
    </source>
</evidence>
<dbReference type="Gene3D" id="3.90.79.10">
    <property type="entry name" value="Nucleoside Triphosphate Pyrophosphohydrolase"/>
    <property type="match status" value="1"/>
</dbReference>
<evidence type="ECO:0000256" key="3">
    <source>
        <dbReference type="ARBA" id="ARBA00022741"/>
    </source>
</evidence>
<dbReference type="PROSITE" id="PS00893">
    <property type="entry name" value="NUDIX_BOX"/>
    <property type="match status" value="1"/>
</dbReference>
<protein>
    <recommendedName>
        <fullName evidence="2">Bis(5'-nucleosyl)-tetraphosphatase [asymmetrical]</fullName>
    </recommendedName>
    <alternativeName>
        <fullName evidence="5">Diadenosine 5',5'''-P1,P4-tetraphosphate asymmetrical hydrolase</fullName>
    </alternativeName>
</protein>
<feature type="domain" description="Nudix hydrolase" evidence="6">
    <location>
        <begin position="8"/>
        <end position="142"/>
    </location>
</feature>
<evidence type="ECO:0000313" key="8">
    <source>
        <dbReference type="Proteomes" id="UP000178168"/>
    </source>
</evidence>
<evidence type="ECO:0000256" key="5">
    <source>
        <dbReference type="ARBA" id="ARBA00032644"/>
    </source>
</evidence>
<dbReference type="CDD" id="cd03428">
    <property type="entry name" value="NUDIX_Ap4A_Nudt2"/>
    <property type="match status" value="1"/>
</dbReference>
<dbReference type="InterPro" id="IPR051325">
    <property type="entry name" value="Nudix_hydrolase_domain"/>
</dbReference>
<evidence type="ECO:0000256" key="2">
    <source>
        <dbReference type="ARBA" id="ARBA00018911"/>
    </source>
</evidence>
<sequence length="156" mass="17624">MLYSLMTRDEQSYGIIPLFRSGGQCMHLLIQHKKGHWSFPKGHPKEGESSFDTALRELHEETGINACTILPGVSFSDTYTFTDEGGDVINKTVTYYLGAVHDPRVEVDDPSTEKAEWLDAESAQKTASYESDKRIIESVQKYLHSQNLIKPPEEMV</sequence>
<keyword evidence="4" id="KW-0378">Hydrolase</keyword>
<gene>
    <name evidence="7" type="ORF">A2591_02750</name>
</gene>
<dbReference type="AlphaFoldDB" id="A0A1G2SLU2"/>
<comment type="similarity">
    <text evidence="1">Belongs to the Nudix hydrolase family.</text>
</comment>
<dbReference type="Pfam" id="PF00293">
    <property type="entry name" value="NUDIX"/>
    <property type="match status" value="1"/>
</dbReference>
<dbReference type="InterPro" id="IPR003565">
    <property type="entry name" value="Tetra_PHTase"/>
</dbReference>
<dbReference type="GO" id="GO:0000166">
    <property type="term" value="F:nucleotide binding"/>
    <property type="evidence" value="ECO:0007669"/>
    <property type="project" value="UniProtKB-KW"/>
</dbReference>
<proteinExistence type="inferred from homology"/>
<name>A0A1G2SLU2_9BACT</name>
<accession>A0A1G2SLU2</accession>
<dbReference type="GO" id="GO:0004081">
    <property type="term" value="F:bis(5'-nucleosyl)-tetraphosphatase (asymmetrical) activity"/>
    <property type="evidence" value="ECO:0007669"/>
    <property type="project" value="TreeGrafter"/>
</dbReference>
<dbReference type="STRING" id="1802730.A2591_02750"/>
<dbReference type="SUPFAM" id="SSF55811">
    <property type="entry name" value="Nudix"/>
    <property type="match status" value="1"/>
</dbReference>
<dbReference type="PROSITE" id="PS51462">
    <property type="entry name" value="NUDIX"/>
    <property type="match status" value="1"/>
</dbReference>
<dbReference type="InterPro" id="IPR020084">
    <property type="entry name" value="NUDIX_hydrolase_CS"/>
</dbReference>
<comment type="caution">
    <text evidence="7">The sequence shown here is derived from an EMBL/GenBank/DDBJ whole genome shotgun (WGS) entry which is preliminary data.</text>
</comment>
<dbReference type="InterPro" id="IPR015797">
    <property type="entry name" value="NUDIX_hydrolase-like_dom_sf"/>
</dbReference>
<evidence type="ECO:0000256" key="1">
    <source>
        <dbReference type="ARBA" id="ARBA00005582"/>
    </source>
</evidence>
<keyword evidence="3" id="KW-0547">Nucleotide-binding</keyword>
<dbReference type="PANTHER" id="PTHR21340">
    <property type="entry name" value="DIADENOSINE 5,5-P1,P4-TETRAPHOSPHATE PYROPHOSPHOHYDROLASE MUTT"/>
    <property type="match status" value="1"/>
</dbReference>
<dbReference type="PANTHER" id="PTHR21340:SF0">
    <property type="entry name" value="BIS(5'-NUCLEOSYL)-TETRAPHOSPHATASE [ASYMMETRICAL]"/>
    <property type="match status" value="1"/>
</dbReference>
<dbReference type="Proteomes" id="UP000178168">
    <property type="component" value="Unassembled WGS sequence"/>
</dbReference>
<evidence type="ECO:0000259" key="6">
    <source>
        <dbReference type="PROSITE" id="PS51462"/>
    </source>
</evidence>
<organism evidence="7 8">
    <name type="scientific">Candidatus Yonathbacteria bacterium RIFOXYD1_FULL_52_36</name>
    <dbReference type="NCBI Taxonomy" id="1802730"/>
    <lineage>
        <taxon>Bacteria</taxon>
        <taxon>Candidatus Yonathiibacteriota</taxon>
    </lineage>
</organism>
<reference evidence="7 8" key="1">
    <citation type="journal article" date="2016" name="Nat. Commun.">
        <title>Thousands of microbial genomes shed light on interconnected biogeochemical processes in an aquifer system.</title>
        <authorList>
            <person name="Anantharaman K."/>
            <person name="Brown C.T."/>
            <person name="Hug L.A."/>
            <person name="Sharon I."/>
            <person name="Castelle C.J."/>
            <person name="Probst A.J."/>
            <person name="Thomas B.C."/>
            <person name="Singh A."/>
            <person name="Wilkins M.J."/>
            <person name="Karaoz U."/>
            <person name="Brodie E.L."/>
            <person name="Williams K.H."/>
            <person name="Hubbard S.S."/>
            <person name="Banfield J.F."/>
        </authorList>
    </citation>
    <scope>NUCLEOTIDE SEQUENCE [LARGE SCALE GENOMIC DNA]</scope>
</reference>
<dbReference type="GO" id="GO:0006167">
    <property type="term" value="P:AMP biosynthetic process"/>
    <property type="evidence" value="ECO:0007669"/>
    <property type="project" value="TreeGrafter"/>
</dbReference>